<dbReference type="Proteomes" id="UP000823941">
    <property type="component" value="Unassembled WGS sequence"/>
</dbReference>
<sequence length="138" mass="15577">MSGENWKGRGFSRCVLVTPKIQPIVRFLPLTAKVQSAKKQFPRGHEVIDPLEPDKIGHLRSSLYDRQVEFEIIQDKIETLSEELKDHLEERETFENTYFECVSLSKGYLAQVASPGASTSPEGQVREVTVEVNAANTE</sequence>
<dbReference type="EMBL" id="JAHIBW010000050">
    <property type="protein sequence ID" value="KAG7294990.1"/>
    <property type="molecule type" value="Genomic_DNA"/>
</dbReference>
<proteinExistence type="predicted"/>
<keyword evidence="1" id="KW-0175">Coiled coil</keyword>
<reference evidence="2 3" key="1">
    <citation type="submission" date="2021-06" db="EMBL/GenBank/DDBJ databases">
        <title>A haploid diamondback moth (Plutella xylostella L.) genome assembly resolves 31 chromosomes and identifies a diamide resistance mutation.</title>
        <authorList>
            <person name="Ward C.M."/>
            <person name="Perry K.D."/>
            <person name="Baker G."/>
            <person name="Powis K."/>
            <person name="Heckel D.G."/>
            <person name="Baxter S.W."/>
        </authorList>
    </citation>
    <scope>NUCLEOTIDE SEQUENCE [LARGE SCALE GENOMIC DNA]</scope>
    <source>
        <strain evidence="2 3">LV</strain>
        <tissue evidence="2">Single pupa</tissue>
    </source>
</reference>
<accession>A0ABQ7PRH9</accession>
<feature type="coiled-coil region" evidence="1">
    <location>
        <begin position="70"/>
        <end position="97"/>
    </location>
</feature>
<protein>
    <submittedName>
        <fullName evidence="2">Uncharacterized protein</fullName>
    </submittedName>
</protein>
<evidence type="ECO:0000256" key="1">
    <source>
        <dbReference type="SAM" id="Coils"/>
    </source>
</evidence>
<evidence type="ECO:0000313" key="3">
    <source>
        <dbReference type="Proteomes" id="UP000823941"/>
    </source>
</evidence>
<comment type="caution">
    <text evidence="2">The sequence shown here is derived from an EMBL/GenBank/DDBJ whole genome shotgun (WGS) entry which is preliminary data.</text>
</comment>
<evidence type="ECO:0000313" key="2">
    <source>
        <dbReference type="EMBL" id="KAG7294990.1"/>
    </source>
</evidence>
<organism evidence="2 3">
    <name type="scientific">Plutella xylostella</name>
    <name type="common">Diamondback moth</name>
    <name type="synonym">Plutella maculipennis</name>
    <dbReference type="NCBI Taxonomy" id="51655"/>
    <lineage>
        <taxon>Eukaryota</taxon>
        <taxon>Metazoa</taxon>
        <taxon>Ecdysozoa</taxon>
        <taxon>Arthropoda</taxon>
        <taxon>Hexapoda</taxon>
        <taxon>Insecta</taxon>
        <taxon>Pterygota</taxon>
        <taxon>Neoptera</taxon>
        <taxon>Endopterygota</taxon>
        <taxon>Lepidoptera</taxon>
        <taxon>Glossata</taxon>
        <taxon>Ditrysia</taxon>
        <taxon>Yponomeutoidea</taxon>
        <taxon>Plutellidae</taxon>
        <taxon>Plutella</taxon>
    </lineage>
</organism>
<keyword evidence="3" id="KW-1185">Reference proteome</keyword>
<name>A0ABQ7PRH9_PLUXY</name>
<gene>
    <name evidence="2" type="ORF">JYU34_022606</name>
</gene>